<comment type="caution">
    <text evidence="4">The sequence shown here is derived from an EMBL/GenBank/DDBJ whole genome shotgun (WGS) entry which is preliminary data.</text>
</comment>
<accession>A0A0J9X9P7</accession>
<dbReference type="PANTHER" id="PTHR45006:SF1">
    <property type="entry name" value="DNAJ-LIKE PROTEIN 1"/>
    <property type="match status" value="1"/>
</dbReference>
<feature type="region of interest" description="Disordered" evidence="2">
    <location>
        <begin position="117"/>
        <end position="174"/>
    </location>
</feature>
<dbReference type="FunFam" id="1.10.287.110:FF:000028">
    <property type="entry name" value="DnaJ domain protein"/>
    <property type="match status" value="1"/>
</dbReference>
<dbReference type="Pfam" id="PF14308">
    <property type="entry name" value="DnaJ-X"/>
    <property type="match status" value="1"/>
</dbReference>
<dbReference type="PROSITE" id="PS50076">
    <property type="entry name" value="DNAJ_2"/>
    <property type="match status" value="1"/>
</dbReference>
<name>A0A0J9X9P7_GEOCN</name>
<dbReference type="PRINTS" id="PR00625">
    <property type="entry name" value="JDOMAIN"/>
</dbReference>
<feature type="region of interest" description="Disordered" evidence="2">
    <location>
        <begin position="457"/>
        <end position="477"/>
    </location>
</feature>
<dbReference type="SUPFAM" id="SSF46565">
    <property type="entry name" value="Chaperone J-domain"/>
    <property type="match status" value="1"/>
</dbReference>
<feature type="region of interest" description="Disordered" evidence="2">
    <location>
        <begin position="190"/>
        <end position="237"/>
    </location>
</feature>
<feature type="domain" description="J" evidence="3">
    <location>
        <begin position="8"/>
        <end position="73"/>
    </location>
</feature>
<dbReference type="CDD" id="cd06257">
    <property type="entry name" value="DnaJ"/>
    <property type="match status" value="1"/>
</dbReference>
<dbReference type="Proteomes" id="UP000242525">
    <property type="component" value="Unassembled WGS sequence"/>
</dbReference>
<dbReference type="InterPro" id="IPR001623">
    <property type="entry name" value="DnaJ_domain"/>
</dbReference>
<sequence>MGKVFDTAYYDILGVSPDATDLEIKKAYRSKAIKLHPDKNLDDPNAAAKFQELGEAYQVLKDSDLRKKYDMFGKDQAVPEAGFEDPAELLTSIFGGEAFVDLVGEISLIKDLQKQVELSMDEEENEEANPNAKPEQTEAGTASQSYNESEYHSAGASSFSPPPTGDVKSNPDEDILSSKMANLSLPAITESGHASSEDVASDSAAHHHAHASSDAVDHDKKKKDKKKNKISPAKQAELDKYAEERRIAHQERVEHLTKKLIERLSVWTETDKSEDITRAFQEKTRLEAESLKLESFGIEMLHAIGTTYIMKGNTLLKSQKFLGISGIFSKFKEKGALVKDSWNAISSALDAQMTMQEMAKSEEKGEEWTIEEKLEMERHVMGKILAAAWNGSRFEIQGVLREVCDNVLYDKKVSLQKRLERAQALVIVGKIFKAAHRTPEEEEEARVFEELFAEAAKSKKKKKRDHNHASEESSSAAAAAAAASAAAAAQ</sequence>
<dbReference type="GO" id="GO:0016558">
    <property type="term" value="P:protein import into peroxisome matrix"/>
    <property type="evidence" value="ECO:0007669"/>
    <property type="project" value="TreeGrafter"/>
</dbReference>
<feature type="compositionally biased region" description="Low complexity" evidence="2">
    <location>
        <begin position="193"/>
        <end position="203"/>
    </location>
</feature>
<dbReference type="GO" id="GO:0005829">
    <property type="term" value="C:cytosol"/>
    <property type="evidence" value="ECO:0007669"/>
    <property type="project" value="UniProtKB-ARBA"/>
</dbReference>
<dbReference type="InterPro" id="IPR036869">
    <property type="entry name" value="J_dom_sf"/>
</dbReference>
<dbReference type="Gene3D" id="1.10.287.110">
    <property type="entry name" value="DnaJ domain"/>
    <property type="match status" value="1"/>
</dbReference>
<dbReference type="SMART" id="SM00271">
    <property type="entry name" value="DnaJ"/>
    <property type="match status" value="1"/>
</dbReference>
<feature type="compositionally biased region" description="Basic residues" evidence="2">
    <location>
        <begin position="220"/>
        <end position="229"/>
    </location>
</feature>
<proteinExistence type="predicted"/>
<keyword evidence="5" id="KW-1185">Reference proteome</keyword>
<evidence type="ECO:0000313" key="5">
    <source>
        <dbReference type="Proteomes" id="UP000242525"/>
    </source>
</evidence>
<dbReference type="PROSITE" id="PS00636">
    <property type="entry name" value="DNAJ_1"/>
    <property type="match status" value="1"/>
</dbReference>
<dbReference type="PANTHER" id="PTHR45006">
    <property type="entry name" value="DNAJ-LIKE PROTEIN 1"/>
    <property type="match status" value="1"/>
</dbReference>
<protein>
    <submittedName>
        <fullName evidence="4">Similar to Saccharomyces cerevisiae YNL227C JJJ1 Co-chaperone that stimulates the ATPase activity of Ssa1p</fullName>
    </submittedName>
</protein>
<dbReference type="STRING" id="1173061.A0A0J9X9P7"/>
<organism evidence="4 5">
    <name type="scientific">Geotrichum candidum</name>
    <name type="common">Oospora lactis</name>
    <name type="synonym">Dipodascus geotrichum</name>
    <dbReference type="NCBI Taxonomy" id="1173061"/>
    <lineage>
        <taxon>Eukaryota</taxon>
        <taxon>Fungi</taxon>
        <taxon>Dikarya</taxon>
        <taxon>Ascomycota</taxon>
        <taxon>Saccharomycotina</taxon>
        <taxon>Dipodascomycetes</taxon>
        <taxon>Dipodascales</taxon>
        <taxon>Dipodascaceae</taxon>
        <taxon>Geotrichum</taxon>
    </lineage>
</organism>
<reference evidence="4" key="1">
    <citation type="submission" date="2014-03" db="EMBL/GenBank/DDBJ databases">
        <authorList>
            <person name="Casaregola S."/>
        </authorList>
    </citation>
    <scope>NUCLEOTIDE SEQUENCE [LARGE SCALE GENOMIC DNA]</scope>
    <source>
        <strain evidence="4">CLIB 918</strain>
    </source>
</reference>
<evidence type="ECO:0000256" key="1">
    <source>
        <dbReference type="ARBA" id="ARBA00023186"/>
    </source>
</evidence>
<dbReference type="AlphaFoldDB" id="A0A0J9X9P7"/>
<feature type="compositionally biased region" description="Polar residues" evidence="2">
    <location>
        <begin position="138"/>
        <end position="148"/>
    </location>
</feature>
<dbReference type="InterPro" id="IPR026894">
    <property type="entry name" value="DnaJ_X"/>
</dbReference>
<evidence type="ECO:0000259" key="3">
    <source>
        <dbReference type="PROSITE" id="PS50076"/>
    </source>
</evidence>
<keyword evidence="1" id="KW-0143">Chaperone</keyword>
<evidence type="ECO:0000256" key="2">
    <source>
        <dbReference type="SAM" id="MobiDB-lite"/>
    </source>
</evidence>
<gene>
    <name evidence="4" type="ORF">BN980_GECA05s03255g</name>
</gene>
<dbReference type="InterPro" id="IPR052814">
    <property type="entry name" value="Peroxisomal_DnaJ"/>
</dbReference>
<dbReference type="EMBL" id="CCBN010000005">
    <property type="protein sequence ID" value="CDO53535.1"/>
    <property type="molecule type" value="Genomic_DNA"/>
</dbReference>
<dbReference type="InterPro" id="IPR018253">
    <property type="entry name" value="DnaJ_domain_CS"/>
</dbReference>
<evidence type="ECO:0000313" key="4">
    <source>
        <dbReference type="EMBL" id="CDO53535.1"/>
    </source>
</evidence>
<dbReference type="OrthoDB" id="552049at2759"/>
<dbReference type="Pfam" id="PF00226">
    <property type="entry name" value="DnaJ"/>
    <property type="match status" value="1"/>
</dbReference>